<name>A0A2V4BB77_9PSEU</name>
<evidence type="ECO:0000313" key="1">
    <source>
        <dbReference type="EMBL" id="PXY32510.1"/>
    </source>
</evidence>
<sequence length="70" mass="8188">MRRRPLESSSLRAAGYDGARRVLDVEFHTGRIYRYFAVPREVYTGLLAAASKGRYYNAHIRDNYDYDRLA</sequence>
<protein>
    <submittedName>
        <fullName evidence="1">KTSC domain-containing protein</fullName>
    </submittedName>
</protein>
<dbReference type="EMBL" id="MASW01000001">
    <property type="protein sequence ID" value="PXY32510.1"/>
    <property type="molecule type" value="Genomic_DNA"/>
</dbReference>
<gene>
    <name evidence="1" type="ORF">BAY60_09675</name>
</gene>
<evidence type="ECO:0000313" key="2">
    <source>
        <dbReference type="Proteomes" id="UP000249915"/>
    </source>
</evidence>
<organism evidence="1 2">
    <name type="scientific">Prauserella muralis</name>
    <dbReference type="NCBI Taxonomy" id="588067"/>
    <lineage>
        <taxon>Bacteria</taxon>
        <taxon>Bacillati</taxon>
        <taxon>Actinomycetota</taxon>
        <taxon>Actinomycetes</taxon>
        <taxon>Pseudonocardiales</taxon>
        <taxon>Pseudonocardiaceae</taxon>
        <taxon>Prauserella</taxon>
    </lineage>
</organism>
<dbReference type="InterPro" id="IPR025309">
    <property type="entry name" value="KTSC_dom"/>
</dbReference>
<comment type="caution">
    <text evidence="1">The sequence shown here is derived from an EMBL/GenBank/DDBJ whole genome shotgun (WGS) entry which is preliminary data.</text>
</comment>
<reference evidence="1 2" key="1">
    <citation type="submission" date="2016-07" db="EMBL/GenBank/DDBJ databases">
        <title>Draft genome sequence of Prauserella muralis DSM 45305, isolated from a mould-covered wall in an indoor environment.</title>
        <authorList>
            <person name="Ruckert C."/>
            <person name="Albersmeier A."/>
            <person name="Jiang C.-L."/>
            <person name="Jiang Y."/>
            <person name="Kalinowski J."/>
            <person name="Schneider O."/>
            <person name="Winkler A."/>
            <person name="Zotchev S.B."/>
        </authorList>
    </citation>
    <scope>NUCLEOTIDE SEQUENCE [LARGE SCALE GENOMIC DNA]</scope>
    <source>
        <strain evidence="1 2">DSM 45305</strain>
    </source>
</reference>
<dbReference type="Pfam" id="PF13619">
    <property type="entry name" value="KTSC"/>
    <property type="match status" value="1"/>
</dbReference>
<proteinExistence type="predicted"/>
<accession>A0A2V4BB77</accession>
<dbReference type="AlphaFoldDB" id="A0A2V4BB77"/>
<dbReference type="OrthoDB" id="8450910at2"/>
<dbReference type="RefSeq" id="WP_112280536.1">
    <property type="nucleotide sequence ID" value="NZ_MASW01000001.1"/>
</dbReference>
<dbReference type="Proteomes" id="UP000249915">
    <property type="component" value="Unassembled WGS sequence"/>
</dbReference>
<keyword evidence="2" id="KW-1185">Reference proteome</keyword>